<evidence type="ECO:0000313" key="2">
    <source>
        <dbReference type="EMBL" id="RFS20556.1"/>
    </source>
</evidence>
<keyword evidence="3" id="KW-1185">Reference proteome</keyword>
<evidence type="ECO:0000256" key="1">
    <source>
        <dbReference type="SAM" id="SignalP"/>
    </source>
</evidence>
<evidence type="ECO:0000313" key="3">
    <source>
        <dbReference type="Proteomes" id="UP000260644"/>
    </source>
</evidence>
<comment type="caution">
    <text evidence="2">The sequence shown here is derived from an EMBL/GenBank/DDBJ whole genome shotgun (WGS) entry which is preliminary data.</text>
</comment>
<reference evidence="2 3" key="1">
    <citation type="submission" date="2018-07" db="EMBL/GenBank/DDBJ databases">
        <title>Chitinophaga K2CV101002-2 sp. nov., isolated from a monsoon evergreen broad-leaved forest soil.</title>
        <authorList>
            <person name="Lv Y."/>
        </authorList>
    </citation>
    <scope>NUCLEOTIDE SEQUENCE [LARGE SCALE GENOMIC DNA]</scope>
    <source>
        <strain evidence="2 3">GDMCC 1.1288</strain>
    </source>
</reference>
<dbReference type="EMBL" id="QPMM01000010">
    <property type="protein sequence ID" value="RFS20556.1"/>
    <property type="molecule type" value="Genomic_DNA"/>
</dbReference>
<protein>
    <submittedName>
        <fullName evidence="2">Uncharacterized protein</fullName>
    </submittedName>
</protein>
<feature type="chain" id="PRO_5017577784" evidence="1">
    <location>
        <begin position="20"/>
        <end position="362"/>
    </location>
</feature>
<dbReference type="Proteomes" id="UP000260644">
    <property type="component" value="Unassembled WGS sequence"/>
</dbReference>
<sequence>MKLKFKCLLFLLLPLCALASEPRTAYKKIISKNFTVDNNANFSVANKYGKIVFHTWNKNEIKATITVTGFGKSDSQAQANAESVDVNTEKSSSSAVVLRTVNGGAKGGGKGWFSWGGNSDSKGYVNIDYDIYVPQSLGKVTVENQFGDVIADKFTYPANLQLSYCTFDIRDAESLTMTLNYCDKGKLGSVKDARIVANYSTINAENIEQLDASSNYSNYYMDKVKNLKLVTTYSDYKIQSADRIDGTATYSDLKLQELQVDVNLKLTYSDLKVQKVSTSFKGADLSLSYSDVKLSLSRRQPLKIQANLTYGDLSLGDLEMKNVYYEKKATSLNYTGFAAGGNDNSPLLKVRGVNSDLKLSSY</sequence>
<dbReference type="AlphaFoldDB" id="A0A3E1Y6I7"/>
<organism evidence="2 3">
    <name type="scientific">Chitinophaga silvatica</name>
    <dbReference type="NCBI Taxonomy" id="2282649"/>
    <lineage>
        <taxon>Bacteria</taxon>
        <taxon>Pseudomonadati</taxon>
        <taxon>Bacteroidota</taxon>
        <taxon>Chitinophagia</taxon>
        <taxon>Chitinophagales</taxon>
        <taxon>Chitinophagaceae</taxon>
        <taxon>Chitinophaga</taxon>
    </lineage>
</organism>
<gene>
    <name evidence="2" type="ORF">DVR12_18515</name>
</gene>
<accession>A0A3E1Y6I7</accession>
<dbReference type="OrthoDB" id="1117657at2"/>
<keyword evidence="1" id="KW-0732">Signal</keyword>
<feature type="signal peptide" evidence="1">
    <location>
        <begin position="1"/>
        <end position="19"/>
    </location>
</feature>
<proteinExistence type="predicted"/>
<dbReference type="RefSeq" id="WP_116977276.1">
    <property type="nucleotide sequence ID" value="NZ_QPMM01000010.1"/>
</dbReference>
<name>A0A3E1Y6I7_9BACT</name>